<dbReference type="GeneID" id="36588304"/>
<accession>A0A2J6T9U6</accession>
<reference evidence="1 2" key="1">
    <citation type="submission" date="2016-04" db="EMBL/GenBank/DDBJ databases">
        <title>A degradative enzymes factory behind the ericoid mycorrhizal symbiosis.</title>
        <authorList>
            <consortium name="DOE Joint Genome Institute"/>
            <person name="Martino E."/>
            <person name="Morin E."/>
            <person name="Grelet G."/>
            <person name="Kuo A."/>
            <person name="Kohler A."/>
            <person name="Daghino S."/>
            <person name="Barry K."/>
            <person name="Choi C."/>
            <person name="Cichocki N."/>
            <person name="Clum A."/>
            <person name="Copeland A."/>
            <person name="Hainaut M."/>
            <person name="Haridas S."/>
            <person name="Labutti K."/>
            <person name="Lindquist E."/>
            <person name="Lipzen A."/>
            <person name="Khouja H.-R."/>
            <person name="Murat C."/>
            <person name="Ohm R."/>
            <person name="Olson A."/>
            <person name="Spatafora J."/>
            <person name="Veneault-Fourrey C."/>
            <person name="Henrissat B."/>
            <person name="Grigoriev I."/>
            <person name="Martin F."/>
            <person name="Perotto S."/>
        </authorList>
    </citation>
    <scope>NUCLEOTIDE SEQUENCE [LARGE SCALE GENOMIC DNA]</scope>
    <source>
        <strain evidence="1 2">E</strain>
    </source>
</reference>
<dbReference type="AlphaFoldDB" id="A0A2J6T9U6"/>
<dbReference type="InParanoid" id="A0A2J6T9U6"/>
<proteinExistence type="predicted"/>
<evidence type="ECO:0000313" key="1">
    <source>
        <dbReference type="EMBL" id="PMD59796.1"/>
    </source>
</evidence>
<dbReference type="Proteomes" id="UP000235371">
    <property type="component" value="Unassembled WGS sequence"/>
</dbReference>
<keyword evidence="2" id="KW-1185">Reference proteome</keyword>
<protein>
    <submittedName>
        <fullName evidence="1">Uncharacterized protein</fullName>
    </submittedName>
</protein>
<sequence>MAHVIYNGNGSTGGTTPSDSNTYAPNASFTLQNQGTLTLGSRLFFYWNTKADGTGTILFPGPNSTFPDQTTDLTLYAVWGVTTGLTTGGVITHFNFFYDATLVGEPARINQVLATGALSKPVIENDFDWLQAQFKGVDMTEGNTFPIQVAVTAVIQSVYNASWSWGWPLYINDAGSWSSTLLRSLVIAEVSEVFMSAQHKGWGYSNGVFNEESCGEALSLFLTVQFQLQNGLDSTWLMNGTPATWLNTSLPASNPASTEFDPSTGTHYGSRLDYVGSVKPFASNGPATGCCMAFLYYLFHQLQFTDIPKMIDSAPGLDANNNVVGGSCLKGVYSQLTGDSSDPFPDFASLLAAAYPPDKAASIPGPNVDDPWPLGGLG</sequence>
<dbReference type="RefSeq" id="XP_024736700.1">
    <property type="nucleotide sequence ID" value="XM_024880227.1"/>
</dbReference>
<dbReference type="OrthoDB" id="409122at2759"/>
<evidence type="ECO:0000313" key="2">
    <source>
        <dbReference type="Proteomes" id="UP000235371"/>
    </source>
</evidence>
<organism evidence="1 2">
    <name type="scientific">Hyaloscypha bicolor E</name>
    <dbReference type="NCBI Taxonomy" id="1095630"/>
    <lineage>
        <taxon>Eukaryota</taxon>
        <taxon>Fungi</taxon>
        <taxon>Dikarya</taxon>
        <taxon>Ascomycota</taxon>
        <taxon>Pezizomycotina</taxon>
        <taxon>Leotiomycetes</taxon>
        <taxon>Helotiales</taxon>
        <taxon>Hyaloscyphaceae</taxon>
        <taxon>Hyaloscypha</taxon>
        <taxon>Hyaloscypha bicolor</taxon>
    </lineage>
</organism>
<name>A0A2J6T9U6_9HELO</name>
<dbReference type="EMBL" id="KZ613803">
    <property type="protein sequence ID" value="PMD59796.1"/>
    <property type="molecule type" value="Genomic_DNA"/>
</dbReference>
<gene>
    <name evidence="1" type="ORF">K444DRAFT_612869</name>
</gene>